<feature type="domain" description="AMP-dependent synthetase/ligase" evidence="8">
    <location>
        <begin position="98"/>
        <end position="482"/>
    </location>
</feature>
<evidence type="ECO:0000313" key="12">
    <source>
        <dbReference type="Proteomes" id="UP000184603"/>
    </source>
</evidence>
<dbReference type="Gene3D" id="3.40.50.12780">
    <property type="entry name" value="N-terminal domain of ligase-like"/>
    <property type="match status" value="1"/>
</dbReference>
<dbReference type="AlphaFoldDB" id="A0A1M7Y2X3"/>
<evidence type="ECO:0000256" key="2">
    <source>
        <dbReference type="ARBA" id="ARBA00022598"/>
    </source>
</evidence>
<dbReference type="PANTHER" id="PTHR24095">
    <property type="entry name" value="ACETYL-COENZYME A SYNTHETASE"/>
    <property type="match status" value="1"/>
</dbReference>
<feature type="domain" description="Acetyl-coenzyme A synthetase N-terminal" evidence="10">
    <location>
        <begin position="45"/>
        <end position="92"/>
    </location>
</feature>
<evidence type="ECO:0000259" key="8">
    <source>
        <dbReference type="Pfam" id="PF00501"/>
    </source>
</evidence>
<evidence type="ECO:0000256" key="6">
    <source>
        <dbReference type="NCBIfam" id="TIGR02188"/>
    </source>
</evidence>
<accession>A0A1M7Y2X3</accession>
<dbReference type="FunFam" id="3.30.300.30:FF:000004">
    <property type="entry name" value="Acetyl-coenzyme A synthetase"/>
    <property type="match status" value="1"/>
</dbReference>
<dbReference type="GO" id="GO:0019427">
    <property type="term" value="P:acetyl-CoA biosynthetic process from acetate"/>
    <property type="evidence" value="ECO:0007669"/>
    <property type="project" value="UniProtKB-UniRule"/>
</dbReference>
<dbReference type="InterPro" id="IPR011904">
    <property type="entry name" value="Ac_CoA_lig"/>
</dbReference>
<gene>
    <name evidence="11" type="ORF">SAMN02745220_01331</name>
</gene>
<reference evidence="11 12" key="1">
    <citation type="submission" date="2016-12" db="EMBL/GenBank/DDBJ databases">
        <authorList>
            <person name="Song W.-J."/>
            <person name="Kurnit D.M."/>
        </authorList>
    </citation>
    <scope>NUCLEOTIDE SEQUENCE [LARGE SCALE GENOMIC DNA]</scope>
    <source>
        <strain evidence="11 12">DSM 18488</strain>
    </source>
</reference>
<keyword evidence="4" id="KW-0067">ATP-binding</keyword>
<evidence type="ECO:0000256" key="1">
    <source>
        <dbReference type="ARBA" id="ARBA00006432"/>
    </source>
</evidence>
<dbReference type="NCBIfam" id="TIGR02188">
    <property type="entry name" value="Ac_CoA_lig_AcsA"/>
    <property type="match status" value="1"/>
</dbReference>
<dbReference type="GO" id="GO:0005524">
    <property type="term" value="F:ATP binding"/>
    <property type="evidence" value="ECO:0007669"/>
    <property type="project" value="UniProtKB-KW"/>
</dbReference>
<dbReference type="CDD" id="cd05966">
    <property type="entry name" value="ACS"/>
    <property type="match status" value="1"/>
</dbReference>
<dbReference type="InterPro" id="IPR025110">
    <property type="entry name" value="AMP-bd_C"/>
</dbReference>
<dbReference type="Proteomes" id="UP000184603">
    <property type="component" value="Unassembled WGS sequence"/>
</dbReference>
<evidence type="ECO:0000256" key="3">
    <source>
        <dbReference type="ARBA" id="ARBA00022741"/>
    </source>
</evidence>
<feature type="region of interest" description="Disordered" evidence="7">
    <location>
        <begin position="1"/>
        <end position="30"/>
    </location>
</feature>
<evidence type="ECO:0000256" key="5">
    <source>
        <dbReference type="ARBA" id="ARBA00022990"/>
    </source>
</evidence>
<evidence type="ECO:0000313" key="11">
    <source>
        <dbReference type="EMBL" id="SHO46161.1"/>
    </source>
</evidence>
<evidence type="ECO:0000256" key="4">
    <source>
        <dbReference type="ARBA" id="ARBA00022840"/>
    </source>
</evidence>
<proteinExistence type="inferred from homology"/>
<dbReference type="STRING" id="1121416.SAMN02745220_01331"/>
<dbReference type="EC" id="6.2.1.1" evidence="6"/>
<comment type="similarity">
    <text evidence="1">Belongs to the ATP-dependent AMP-binding enzyme family.</text>
</comment>
<name>A0A1M7Y2X3_9BACT</name>
<dbReference type="PROSITE" id="PS00455">
    <property type="entry name" value="AMP_BINDING"/>
    <property type="match status" value="1"/>
</dbReference>
<dbReference type="SUPFAM" id="SSF56801">
    <property type="entry name" value="Acetyl-CoA synthetase-like"/>
    <property type="match status" value="1"/>
</dbReference>
<keyword evidence="3" id="KW-0547">Nucleotide-binding</keyword>
<dbReference type="InterPro" id="IPR045851">
    <property type="entry name" value="AMP-bd_C_sf"/>
</dbReference>
<protein>
    <recommendedName>
        <fullName evidence="6">Acetate--CoA ligase</fullName>
        <ecNumber evidence="6">6.2.1.1</ecNumber>
    </recommendedName>
</protein>
<dbReference type="GO" id="GO:0005829">
    <property type="term" value="C:cytosol"/>
    <property type="evidence" value="ECO:0007669"/>
    <property type="project" value="TreeGrafter"/>
</dbReference>
<dbReference type="Pfam" id="PF00501">
    <property type="entry name" value="AMP-binding"/>
    <property type="match status" value="1"/>
</dbReference>
<sequence>MSGDTTMFHGLSGKTRSDGPASAEIERRGGAGVRETKDTAMLFPEDAVRFWGEQAEALVSWSEGWSSVLSGEKEMSSVRWFDGAKLNVAYNCIDRHLARGRKNKAALIWQGDCNDDVRVFTYQMLHMEVSRFANVLKKYGVKKGDRVVIYLPMIPELPIAMLACARIGATHSVVFAGFSAVSLRQRIEDCGARLVITADHVVRGGKVLPLKTHIDQALSTLSQVLNCIVVKRGDGDVSMQEGRDLWYHREINCIDILPECEPEEMAADDPLFILYTSGSTGKPKGVVHCCGGYLVYTLYSCQYVFALHEDDTYWCTADIGWITGHTCTVYGPLGLGATTLMFEGIPSYPGPDRFWQIVEKYGVSIFYTAPTVIRALMRYGNEPAEIHDLSSLRILGSVGAPLNTDAWKWYNTVIGQELLPIMDTWWQTETGGIMISSLPELGGGQGCAGGKPLPGVDAVILDENGQEASVGVTGSLVIRHPWPGMLTGLFGDGREYLVNYYQKFPGMFFTGDSGCRNANGCLAITGRLDDVITISGHRIGTAEVESALVSHTSVAEAAVVAMPHPVKGQAIYAYVSVKDDVGQDDQLIEELKSHVRKQIGAIATPDVIQVAGGLPKTRSGKIMRRVLRKIAAKEYNDFGDTSALADPSIISDLIACRKNEA</sequence>
<dbReference type="PANTHER" id="PTHR24095:SF14">
    <property type="entry name" value="ACETYL-COENZYME A SYNTHETASE 1"/>
    <property type="match status" value="1"/>
</dbReference>
<dbReference type="Pfam" id="PF13193">
    <property type="entry name" value="AMP-binding_C"/>
    <property type="match status" value="1"/>
</dbReference>
<keyword evidence="2" id="KW-0436">Ligase</keyword>
<keyword evidence="12" id="KW-1185">Reference proteome</keyword>
<dbReference type="NCBIfam" id="NF001208">
    <property type="entry name" value="PRK00174.1"/>
    <property type="match status" value="1"/>
</dbReference>
<dbReference type="Pfam" id="PF16177">
    <property type="entry name" value="ACAS_N"/>
    <property type="match status" value="1"/>
</dbReference>
<dbReference type="InterPro" id="IPR000873">
    <property type="entry name" value="AMP-dep_synth/lig_dom"/>
</dbReference>
<feature type="domain" description="AMP-binding enzyme C-terminal" evidence="9">
    <location>
        <begin position="543"/>
        <end position="621"/>
    </location>
</feature>
<dbReference type="InterPro" id="IPR020845">
    <property type="entry name" value="AMP-binding_CS"/>
</dbReference>
<evidence type="ECO:0000259" key="10">
    <source>
        <dbReference type="Pfam" id="PF16177"/>
    </source>
</evidence>
<evidence type="ECO:0000256" key="7">
    <source>
        <dbReference type="SAM" id="MobiDB-lite"/>
    </source>
</evidence>
<dbReference type="EMBL" id="FRFE01000005">
    <property type="protein sequence ID" value="SHO46161.1"/>
    <property type="molecule type" value="Genomic_DNA"/>
</dbReference>
<organism evidence="11 12">
    <name type="scientific">Desulfopila aestuarii DSM 18488</name>
    <dbReference type="NCBI Taxonomy" id="1121416"/>
    <lineage>
        <taxon>Bacteria</taxon>
        <taxon>Pseudomonadati</taxon>
        <taxon>Thermodesulfobacteriota</taxon>
        <taxon>Desulfobulbia</taxon>
        <taxon>Desulfobulbales</taxon>
        <taxon>Desulfocapsaceae</taxon>
        <taxon>Desulfopila</taxon>
    </lineage>
</organism>
<dbReference type="InterPro" id="IPR042099">
    <property type="entry name" value="ANL_N_sf"/>
</dbReference>
<dbReference type="GO" id="GO:0003987">
    <property type="term" value="F:acetate-CoA ligase activity"/>
    <property type="evidence" value="ECO:0007669"/>
    <property type="project" value="UniProtKB-UniRule"/>
</dbReference>
<dbReference type="FunFam" id="3.40.50.12780:FF:000001">
    <property type="entry name" value="Acetyl-coenzyme A synthetase"/>
    <property type="match status" value="1"/>
</dbReference>
<dbReference type="Gene3D" id="3.30.300.30">
    <property type="match status" value="1"/>
</dbReference>
<evidence type="ECO:0000259" key="9">
    <source>
        <dbReference type="Pfam" id="PF13193"/>
    </source>
</evidence>
<keyword evidence="5" id="KW-0007">Acetylation</keyword>
<dbReference type="InterPro" id="IPR032387">
    <property type="entry name" value="ACAS_N"/>
</dbReference>
<dbReference type="GO" id="GO:0016208">
    <property type="term" value="F:AMP binding"/>
    <property type="evidence" value="ECO:0007669"/>
    <property type="project" value="InterPro"/>
</dbReference>